<accession>A0ABS4PGX8</accession>
<dbReference type="RefSeq" id="WP_209662277.1">
    <property type="nucleotide sequence ID" value="NZ_JAGGMS010000001.1"/>
</dbReference>
<protein>
    <recommendedName>
        <fullName evidence="3">Coenzyme PQQ synthesis protein D (PqqD)</fullName>
    </recommendedName>
</protein>
<name>A0ABS4PGX8_9PSEU</name>
<gene>
    <name evidence="1" type="ORF">JOM49_000171</name>
</gene>
<evidence type="ECO:0000313" key="1">
    <source>
        <dbReference type="EMBL" id="MBP2178645.1"/>
    </source>
</evidence>
<dbReference type="EMBL" id="JAGGMS010000001">
    <property type="protein sequence ID" value="MBP2178645.1"/>
    <property type="molecule type" value="Genomic_DNA"/>
</dbReference>
<organism evidence="1 2">
    <name type="scientific">Amycolatopsis magusensis</name>
    <dbReference type="NCBI Taxonomy" id="882444"/>
    <lineage>
        <taxon>Bacteria</taxon>
        <taxon>Bacillati</taxon>
        <taxon>Actinomycetota</taxon>
        <taxon>Actinomycetes</taxon>
        <taxon>Pseudonocardiales</taxon>
        <taxon>Pseudonocardiaceae</taxon>
        <taxon>Amycolatopsis</taxon>
    </lineage>
</organism>
<dbReference type="Proteomes" id="UP000741013">
    <property type="component" value="Unassembled WGS sequence"/>
</dbReference>
<reference evidence="1 2" key="1">
    <citation type="submission" date="2021-03" db="EMBL/GenBank/DDBJ databases">
        <title>Sequencing the genomes of 1000 actinobacteria strains.</title>
        <authorList>
            <person name="Klenk H.-P."/>
        </authorList>
    </citation>
    <scope>NUCLEOTIDE SEQUENCE [LARGE SCALE GENOMIC DNA]</scope>
    <source>
        <strain evidence="1 2">DSM 45510</strain>
    </source>
</reference>
<comment type="caution">
    <text evidence="1">The sequence shown here is derived from an EMBL/GenBank/DDBJ whole genome shotgun (WGS) entry which is preliminary data.</text>
</comment>
<sequence>MRRSTFAEVVRIRLDRDRELLIAEGRLVGWRLVDAEDLRLIDHLRLFEDGRLHVLLAGGPRDRVALEELRLRLADCPAAGSPMSVLLNGYIAEMLAVFDLDGDETALG</sequence>
<evidence type="ECO:0000313" key="2">
    <source>
        <dbReference type="Proteomes" id="UP000741013"/>
    </source>
</evidence>
<evidence type="ECO:0008006" key="3">
    <source>
        <dbReference type="Google" id="ProtNLM"/>
    </source>
</evidence>
<keyword evidence="2" id="KW-1185">Reference proteome</keyword>
<proteinExistence type="predicted"/>